<dbReference type="PANTHER" id="PTHR43460:SF1">
    <property type="entry name" value="METHYLTRANSFERASE TYPE 11 DOMAIN-CONTAINING PROTEIN"/>
    <property type="match status" value="1"/>
</dbReference>
<dbReference type="Gene3D" id="3.40.50.150">
    <property type="entry name" value="Vaccinia Virus protein VP39"/>
    <property type="match status" value="1"/>
</dbReference>
<dbReference type="CDD" id="cd02440">
    <property type="entry name" value="AdoMet_MTases"/>
    <property type="match status" value="1"/>
</dbReference>
<dbReference type="InterPro" id="IPR013216">
    <property type="entry name" value="Methyltransf_11"/>
</dbReference>
<dbReference type="EMBL" id="CAJVPI010002407">
    <property type="protein sequence ID" value="CAG8642851.1"/>
    <property type="molecule type" value="Genomic_DNA"/>
</dbReference>
<gene>
    <name evidence="2" type="ORF">PBRASI_LOCUS9867</name>
</gene>
<protein>
    <submittedName>
        <fullName evidence="2">8818_t:CDS:1</fullName>
    </submittedName>
</protein>
<reference evidence="2" key="1">
    <citation type="submission" date="2021-06" db="EMBL/GenBank/DDBJ databases">
        <authorList>
            <person name="Kallberg Y."/>
            <person name="Tangrot J."/>
            <person name="Rosling A."/>
        </authorList>
    </citation>
    <scope>NUCLEOTIDE SEQUENCE</scope>
    <source>
        <strain evidence="2">BR232B</strain>
    </source>
</reference>
<proteinExistence type="predicted"/>
<dbReference type="InterPro" id="IPR029063">
    <property type="entry name" value="SAM-dependent_MTases_sf"/>
</dbReference>
<sequence>MTVNSLAETGDRTTREQLLRHLDAEFNKPFTSWDCSYLRGRIVEQSSTLPWDYEKTVRGLLSQSQGLLDMGTGDGEFLAALSPLPKDTCATEGWAPNISIARRKLRPLGVTVTAITDKDIRLPLNDARFDLIINRHGSYTPFEVYRLLKPGGIFVTQQIGEKDNIELNALLGVPDMFKTHRNWNLEVATLELERAGFRMIETNEAFLETKFHDVGAVVLYLKAHPCQIEEFSIEKYSEQLVALHKRIEENESVSFQSHRFFVMAMKP</sequence>
<dbReference type="PANTHER" id="PTHR43460">
    <property type="entry name" value="METHYLTRANSFERASE"/>
    <property type="match status" value="1"/>
</dbReference>
<dbReference type="GO" id="GO:0008757">
    <property type="term" value="F:S-adenosylmethionine-dependent methyltransferase activity"/>
    <property type="evidence" value="ECO:0007669"/>
    <property type="project" value="InterPro"/>
</dbReference>
<feature type="domain" description="Methyltransferase type 11" evidence="1">
    <location>
        <begin position="68"/>
        <end position="155"/>
    </location>
</feature>
<organism evidence="2 3">
    <name type="scientific">Paraglomus brasilianum</name>
    <dbReference type="NCBI Taxonomy" id="144538"/>
    <lineage>
        <taxon>Eukaryota</taxon>
        <taxon>Fungi</taxon>
        <taxon>Fungi incertae sedis</taxon>
        <taxon>Mucoromycota</taxon>
        <taxon>Glomeromycotina</taxon>
        <taxon>Glomeromycetes</taxon>
        <taxon>Paraglomerales</taxon>
        <taxon>Paraglomeraceae</taxon>
        <taxon>Paraglomus</taxon>
    </lineage>
</organism>
<evidence type="ECO:0000313" key="2">
    <source>
        <dbReference type="EMBL" id="CAG8642851.1"/>
    </source>
</evidence>
<evidence type="ECO:0000259" key="1">
    <source>
        <dbReference type="Pfam" id="PF08241"/>
    </source>
</evidence>
<evidence type="ECO:0000313" key="3">
    <source>
        <dbReference type="Proteomes" id="UP000789739"/>
    </source>
</evidence>
<dbReference type="Proteomes" id="UP000789739">
    <property type="component" value="Unassembled WGS sequence"/>
</dbReference>
<dbReference type="InterPro" id="IPR052939">
    <property type="entry name" value="23S_rRNA_MeTrnsfrase_RlmA"/>
</dbReference>
<dbReference type="SUPFAM" id="SSF53335">
    <property type="entry name" value="S-adenosyl-L-methionine-dependent methyltransferases"/>
    <property type="match status" value="1"/>
</dbReference>
<dbReference type="OrthoDB" id="540004at2759"/>
<name>A0A9N9GY47_9GLOM</name>
<dbReference type="Pfam" id="PF08241">
    <property type="entry name" value="Methyltransf_11"/>
    <property type="match status" value="1"/>
</dbReference>
<accession>A0A9N9GY47</accession>
<comment type="caution">
    <text evidence="2">The sequence shown here is derived from an EMBL/GenBank/DDBJ whole genome shotgun (WGS) entry which is preliminary data.</text>
</comment>
<dbReference type="AlphaFoldDB" id="A0A9N9GY47"/>
<keyword evidence="3" id="KW-1185">Reference proteome</keyword>